<reference evidence="1 2" key="1">
    <citation type="journal article" date="2016" name="Nat. Commun.">
        <title>Thousands of microbial genomes shed light on interconnected biogeochemical processes in an aquifer system.</title>
        <authorList>
            <person name="Anantharaman K."/>
            <person name="Brown C.T."/>
            <person name="Hug L.A."/>
            <person name="Sharon I."/>
            <person name="Castelle C.J."/>
            <person name="Probst A.J."/>
            <person name="Thomas B.C."/>
            <person name="Singh A."/>
            <person name="Wilkins M.J."/>
            <person name="Karaoz U."/>
            <person name="Brodie E.L."/>
            <person name="Williams K.H."/>
            <person name="Hubbard S.S."/>
            <person name="Banfield J.F."/>
        </authorList>
    </citation>
    <scope>NUCLEOTIDE SEQUENCE [LARGE SCALE GENOMIC DNA]</scope>
</reference>
<comment type="caution">
    <text evidence="1">The sequence shown here is derived from an EMBL/GenBank/DDBJ whole genome shotgun (WGS) entry which is preliminary data.</text>
</comment>
<dbReference type="Gene3D" id="3.30.300.20">
    <property type="match status" value="1"/>
</dbReference>
<evidence type="ECO:0008006" key="3">
    <source>
        <dbReference type="Google" id="ProtNLM"/>
    </source>
</evidence>
<protein>
    <recommendedName>
        <fullName evidence="3">Peroxiredoxin</fullName>
    </recommendedName>
</protein>
<dbReference type="Pfam" id="PF02566">
    <property type="entry name" value="OsmC"/>
    <property type="match status" value="1"/>
</dbReference>
<gene>
    <name evidence="1" type="ORF">A2140_00140</name>
</gene>
<organism evidence="1 2">
    <name type="scientific">Candidatus Muproteobacteria bacterium RBG_16_62_13</name>
    <dbReference type="NCBI Taxonomy" id="1817756"/>
    <lineage>
        <taxon>Bacteria</taxon>
        <taxon>Pseudomonadati</taxon>
        <taxon>Pseudomonadota</taxon>
        <taxon>Candidatus Muproteobacteria</taxon>
    </lineage>
</organism>
<evidence type="ECO:0000313" key="2">
    <source>
        <dbReference type="Proteomes" id="UP000178379"/>
    </source>
</evidence>
<dbReference type="Proteomes" id="UP000178379">
    <property type="component" value="Unassembled WGS sequence"/>
</dbReference>
<dbReference type="STRING" id="1817756.A2140_00140"/>
<dbReference type="InterPro" id="IPR036102">
    <property type="entry name" value="OsmC/Ohrsf"/>
</dbReference>
<evidence type="ECO:0000313" key="1">
    <source>
        <dbReference type="EMBL" id="OGI41609.1"/>
    </source>
</evidence>
<dbReference type="SUPFAM" id="SSF82784">
    <property type="entry name" value="OsmC-like"/>
    <property type="match status" value="1"/>
</dbReference>
<dbReference type="InterPro" id="IPR003718">
    <property type="entry name" value="OsmC/Ohr_fam"/>
</dbReference>
<accession>A0A1F6T965</accession>
<sequence length="153" mass="16477">MASEPAFTVTLDHLEGYAFRLSFDGTGIAPITVDEPPPLGNAEGPNPSRLIAAAVANCLTASLLFCLQKARVQPRGLRTVAQGHLVRNEQGRLRLGGIDVTVTLDPDEDGRARLERCTGLFEDYCVVTESIRQGVPVAVRITDAGGRTLYERS</sequence>
<dbReference type="EMBL" id="MFSQ01000005">
    <property type="protein sequence ID" value="OGI41609.1"/>
    <property type="molecule type" value="Genomic_DNA"/>
</dbReference>
<name>A0A1F6T965_9PROT</name>
<dbReference type="AlphaFoldDB" id="A0A1F6T965"/>
<proteinExistence type="predicted"/>
<dbReference type="InterPro" id="IPR015946">
    <property type="entry name" value="KH_dom-like_a/b"/>
</dbReference>